<evidence type="ECO:0000256" key="1">
    <source>
        <dbReference type="SAM" id="MobiDB-lite"/>
    </source>
</evidence>
<comment type="caution">
    <text evidence="2">The sequence shown here is derived from an EMBL/GenBank/DDBJ whole genome shotgun (WGS) entry which is preliminary data.</text>
</comment>
<reference evidence="2" key="1">
    <citation type="journal article" date="2014" name="Front. Microbiol.">
        <title>High frequency of phylogenetically diverse reductive dehalogenase-homologous genes in deep subseafloor sedimentary metagenomes.</title>
        <authorList>
            <person name="Kawai M."/>
            <person name="Futagami T."/>
            <person name="Toyoda A."/>
            <person name="Takaki Y."/>
            <person name="Nishi S."/>
            <person name="Hori S."/>
            <person name="Arai W."/>
            <person name="Tsubouchi T."/>
            <person name="Morono Y."/>
            <person name="Uchiyama I."/>
            <person name="Ito T."/>
            <person name="Fujiyama A."/>
            <person name="Inagaki F."/>
            <person name="Takami H."/>
        </authorList>
    </citation>
    <scope>NUCLEOTIDE SEQUENCE</scope>
    <source>
        <strain evidence="2">Expedition CK06-06</strain>
    </source>
</reference>
<feature type="non-terminal residue" evidence="2">
    <location>
        <position position="116"/>
    </location>
</feature>
<name>X1SHU2_9ZZZZ</name>
<protein>
    <submittedName>
        <fullName evidence="2">Uncharacterized protein</fullName>
    </submittedName>
</protein>
<feature type="region of interest" description="Disordered" evidence="1">
    <location>
        <begin position="32"/>
        <end position="84"/>
    </location>
</feature>
<evidence type="ECO:0000313" key="2">
    <source>
        <dbReference type="EMBL" id="GAI78726.1"/>
    </source>
</evidence>
<organism evidence="2">
    <name type="scientific">marine sediment metagenome</name>
    <dbReference type="NCBI Taxonomy" id="412755"/>
    <lineage>
        <taxon>unclassified sequences</taxon>
        <taxon>metagenomes</taxon>
        <taxon>ecological metagenomes</taxon>
    </lineage>
</organism>
<accession>X1SHU2</accession>
<feature type="compositionally biased region" description="Low complexity" evidence="1">
    <location>
        <begin position="44"/>
        <end position="53"/>
    </location>
</feature>
<dbReference type="EMBL" id="BARW01011955">
    <property type="protein sequence ID" value="GAI78726.1"/>
    <property type="molecule type" value="Genomic_DNA"/>
</dbReference>
<gene>
    <name evidence="2" type="ORF">S12H4_22791</name>
</gene>
<proteinExistence type="predicted"/>
<sequence>MDWFSSFIDDVKERVEKEYEIDPLLQQLEAVRNGAAEPAPPAEAPAEAVEEPVTNGEQEAEMEAPATEAKAVTVGDNGHLAPAEAKPTSVYDNLVGMEEVLDEFIIESTELLEEVN</sequence>
<dbReference type="AlphaFoldDB" id="X1SHU2"/>